<keyword evidence="14" id="KW-0376">Hydrogen peroxide</keyword>
<evidence type="ECO:0000259" key="15">
    <source>
        <dbReference type="PROSITE" id="PS50873"/>
    </source>
</evidence>
<dbReference type="GO" id="GO:0005576">
    <property type="term" value="C:extracellular region"/>
    <property type="evidence" value="ECO:0007669"/>
    <property type="project" value="UniProtKB-SubCell"/>
</dbReference>
<evidence type="ECO:0000256" key="1">
    <source>
        <dbReference type="ARBA" id="ARBA00000189"/>
    </source>
</evidence>
<feature type="disulfide bond" evidence="13">
    <location>
        <begin position="219"/>
        <end position="245"/>
    </location>
</feature>
<dbReference type="AlphaFoldDB" id="A0A8T0G3U3"/>
<dbReference type="PRINTS" id="PR00461">
    <property type="entry name" value="PLPEROXIDASE"/>
</dbReference>
<evidence type="ECO:0000256" key="4">
    <source>
        <dbReference type="ARBA" id="ARBA00022617"/>
    </source>
</evidence>
<dbReference type="PROSITE" id="PS00435">
    <property type="entry name" value="PEROXIDASE_1"/>
    <property type="match status" value="1"/>
</dbReference>
<dbReference type="PRINTS" id="PR00458">
    <property type="entry name" value="PEROXIDASE"/>
</dbReference>
<comment type="cofactor">
    <cofactor evidence="11 14">
        <name>Ca(2+)</name>
        <dbReference type="ChEBI" id="CHEBI:29108"/>
    </cofactor>
    <text evidence="11 14">Binds 2 calcium ions per subunit.</text>
</comment>
<comment type="similarity">
    <text evidence="2">Belongs to the peroxidase family. Ascorbate peroxidase subfamily.</text>
</comment>
<feature type="binding site" description="axial binding residue" evidence="11">
    <location>
        <position position="212"/>
    </location>
    <ligand>
        <name>heme b</name>
        <dbReference type="ChEBI" id="CHEBI:60344"/>
    </ligand>
    <ligandPart>
        <name>Fe</name>
        <dbReference type="ChEBI" id="CHEBI:18248"/>
    </ligandPart>
</feature>
<dbReference type="GO" id="GO:0020037">
    <property type="term" value="F:heme binding"/>
    <property type="evidence" value="ECO:0007669"/>
    <property type="project" value="UniProtKB-UniRule"/>
</dbReference>
<evidence type="ECO:0000256" key="7">
    <source>
        <dbReference type="ARBA" id="ARBA00023004"/>
    </source>
</evidence>
<evidence type="ECO:0000256" key="5">
    <source>
        <dbReference type="ARBA" id="ARBA00022723"/>
    </source>
</evidence>
<feature type="binding site" evidence="11">
    <location>
        <position position="87"/>
    </location>
    <ligand>
        <name>Ca(2+)</name>
        <dbReference type="ChEBI" id="CHEBI:29108"/>
        <label>1</label>
    </ligand>
</feature>
<keyword evidence="17" id="KW-1185">Reference proteome</keyword>
<feature type="site" description="Transition state stabilizer" evidence="12">
    <location>
        <position position="82"/>
    </location>
</feature>
<reference evidence="16" key="1">
    <citation type="submission" date="2020-06" db="EMBL/GenBank/DDBJ databases">
        <title>WGS assembly of Ceratodon purpureus strain R40.</title>
        <authorList>
            <person name="Carey S.B."/>
            <person name="Jenkins J."/>
            <person name="Shu S."/>
            <person name="Lovell J.T."/>
            <person name="Sreedasyam A."/>
            <person name="Maumus F."/>
            <person name="Tiley G.P."/>
            <person name="Fernandez-Pozo N."/>
            <person name="Barry K."/>
            <person name="Chen C."/>
            <person name="Wang M."/>
            <person name="Lipzen A."/>
            <person name="Daum C."/>
            <person name="Saski C.A."/>
            <person name="Payton A.C."/>
            <person name="Mcbreen J.C."/>
            <person name="Conrad R.E."/>
            <person name="Kollar L.M."/>
            <person name="Olsson S."/>
            <person name="Huttunen S."/>
            <person name="Landis J.B."/>
            <person name="Wickett N.J."/>
            <person name="Johnson M.G."/>
            <person name="Rensing S.A."/>
            <person name="Grimwood J."/>
            <person name="Schmutz J."/>
            <person name="Mcdaniel S.F."/>
        </authorList>
    </citation>
    <scope>NUCLEOTIDE SEQUENCE</scope>
    <source>
        <strain evidence="16">R40</strain>
    </source>
</reference>
<dbReference type="InterPro" id="IPR033905">
    <property type="entry name" value="Secretory_peroxidase"/>
</dbReference>
<evidence type="ECO:0000256" key="6">
    <source>
        <dbReference type="ARBA" id="ARBA00023002"/>
    </source>
</evidence>
<comment type="function">
    <text evidence="14">Removal of H(2)O(2), oxidation of toxic reductants, biosynthesis and degradation of lignin, suberization, auxin catabolism, response to environmental stresses such as wounding, pathogen attack and oxidative stress.</text>
</comment>
<feature type="binding site" evidence="11">
    <location>
        <position position="92"/>
    </location>
    <ligand>
        <name>Ca(2+)</name>
        <dbReference type="ChEBI" id="CHEBI:29108"/>
        <label>1</label>
    </ligand>
</feature>
<organism evidence="16 17">
    <name type="scientific">Ceratodon purpureus</name>
    <name type="common">Fire moss</name>
    <name type="synonym">Dicranum purpureum</name>
    <dbReference type="NCBI Taxonomy" id="3225"/>
    <lineage>
        <taxon>Eukaryota</taxon>
        <taxon>Viridiplantae</taxon>
        <taxon>Streptophyta</taxon>
        <taxon>Embryophyta</taxon>
        <taxon>Bryophyta</taxon>
        <taxon>Bryophytina</taxon>
        <taxon>Bryopsida</taxon>
        <taxon>Dicranidae</taxon>
        <taxon>Pseudoditrichales</taxon>
        <taxon>Ditrichaceae</taxon>
        <taxon>Ceratodon</taxon>
    </lineage>
</organism>
<feature type="binding site" evidence="11">
    <location>
        <position position="267"/>
    </location>
    <ligand>
        <name>Ca(2+)</name>
        <dbReference type="ChEBI" id="CHEBI:29108"/>
        <label>2</label>
    </ligand>
</feature>
<dbReference type="CDD" id="cd00693">
    <property type="entry name" value="secretory_peroxidase"/>
    <property type="match status" value="1"/>
</dbReference>
<dbReference type="PROSITE" id="PS50873">
    <property type="entry name" value="PEROXIDASE_4"/>
    <property type="match status" value="1"/>
</dbReference>
<comment type="caution">
    <text evidence="16">The sequence shown here is derived from an EMBL/GenBank/DDBJ whole genome shotgun (WGS) entry which is preliminary data.</text>
</comment>
<evidence type="ECO:0000256" key="2">
    <source>
        <dbReference type="ARBA" id="ARBA00006873"/>
    </source>
</evidence>
<dbReference type="Gene3D" id="1.10.520.10">
    <property type="match status" value="1"/>
</dbReference>
<dbReference type="Proteomes" id="UP000822688">
    <property type="component" value="Chromosome 12"/>
</dbReference>
<evidence type="ECO:0000313" key="17">
    <source>
        <dbReference type="Proteomes" id="UP000822688"/>
    </source>
</evidence>
<keyword evidence="14" id="KW-0964">Secreted</keyword>
<evidence type="ECO:0000256" key="8">
    <source>
        <dbReference type="ARBA" id="ARBA00023157"/>
    </source>
</evidence>
<dbReference type="GO" id="GO:0042744">
    <property type="term" value="P:hydrogen peroxide catabolic process"/>
    <property type="evidence" value="ECO:0007669"/>
    <property type="project" value="UniProtKB-KW"/>
</dbReference>
<dbReference type="EC" id="1.11.1.7" evidence="14"/>
<comment type="similarity">
    <text evidence="14">Belongs to the peroxidase family. Classical plant (class III) peroxidase subfamily.</text>
</comment>
<feature type="binding site" evidence="11">
    <location>
        <position position="213"/>
    </location>
    <ligand>
        <name>Ca(2+)</name>
        <dbReference type="ChEBI" id="CHEBI:29108"/>
        <label>2</label>
    </ligand>
</feature>
<comment type="subcellular location">
    <subcellularLocation>
        <location evidence="14">Secreted</location>
    </subcellularLocation>
</comment>
<dbReference type="GO" id="GO:0046872">
    <property type="term" value="F:metal ion binding"/>
    <property type="evidence" value="ECO:0007669"/>
    <property type="project" value="UniProtKB-UniRule"/>
</dbReference>
<dbReference type="Gene3D" id="1.10.420.10">
    <property type="entry name" value="Peroxidase, domain 2"/>
    <property type="match status" value="1"/>
</dbReference>
<keyword evidence="14" id="KW-0732">Signal</keyword>
<accession>A0A8T0G3U3</accession>
<evidence type="ECO:0000256" key="14">
    <source>
        <dbReference type="RuleBase" id="RU362060"/>
    </source>
</evidence>
<keyword evidence="11 14" id="KW-0106">Calcium</keyword>
<dbReference type="PANTHER" id="PTHR31517">
    <property type="match status" value="1"/>
</dbReference>
<dbReference type="InterPro" id="IPR019793">
    <property type="entry name" value="Peroxidases_heam-ligand_BS"/>
</dbReference>
<comment type="cofactor">
    <cofactor evidence="11 14">
        <name>heme b</name>
        <dbReference type="ChEBI" id="CHEBI:60344"/>
    </cofactor>
    <text evidence="11 14">Binds 1 heme b (iron(II)-protoporphyrin IX) group per subunit.</text>
</comment>
<sequence length="344" mass="37367">MASKLQPIVVFLCLSSIFVRQSAAGQCPMSGTSSGRRSLKQAGPSLQFGFYSSSCPSLDNIVSDKITWYTNEDGSTPAKLLRLFFHDCVAGGCEASILLNSNGAGPAERDAPISATLEKFNVIDDIKATVEAQCPGIVSCADILALAAVHSVRLVGGPTFSIDLGRRDGWNSYASTATSFAPLSTFKVDALLTNFGNIGLDQTDLVALSGAHTIGEIHCTNFADRYQGSSPFPDWNFGNEMYNYCSNYGASPDFATLNRKTFMETLTPNFFDAQYFVALTQGRGMMTSDQELYNDWRTRPLVEAFAADRNYFFDSFVSSMQKMGRLGVITGTDGVIRKQCWASP</sequence>
<dbReference type="GO" id="GO:0006979">
    <property type="term" value="P:response to oxidative stress"/>
    <property type="evidence" value="ECO:0007669"/>
    <property type="project" value="UniProtKB-UniRule"/>
</dbReference>
<protein>
    <recommendedName>
        <fullName evidence="14">Peroxidase</fullName>
        <ecNumber evidence="14">1.11.1.7</ecNumber>
    </recommendedName>
</protein>
<dbReference type="InterPro" id="IPR010255">
    <property type="entry name" value="Haem_peroxidase_sf"/>
</dbReference>
<feature type="domain" description="Plant heme peroxidase family profile" evidence="15">
    <location>
        <begin position="45"/>
        <end position="344"/>
    </location>
</feature>
<name>A0A8T0G3U3_CERPU</name>
<dbReference type="GO" id="GO:0140825">
    <property type="term" value="F:lactoperoxidase activity"/>
    <property type="evidence" value="ECO:0007669"/>
    <property type="project" value="UniProtKB-EC"/>
</dbReference>
<dbReference type="PANTHER" id="PTHR31517:SF48">
    <property type="entry name" value="PEROXIDASE 16-RELATED"/>
    <property type="match status" value="1"/>
</dbReference>
<feature type="signal peptide" evidence="14">
    <location>
        <begin position="1"/>
        <end position="24"/>
    </location>
</feature>
<keyword evidence="7 11" id="KW-0408">Iron</keyword>
<evidence type="ECO:0000256" key="11">
    <source>
        <dbReference type="PIRSR" id="PIRSR600823-3"/>
    </source>
</evidence>
<proteinExistence type="inferred from homology"/>
<evidence type="ECO:0000256" key="3">
    <source>
        <dbReference type="ARBA" id="ARBA00022559"/>
    </source>
</evidence>
<feature type="disulfide bond" evidence="13">
    <location>
        <begin position="140"/>
        <end position="340"/>
    </location>
</feature>
<evidence type="ECO:0000256" key="13">
    <source>
        <dbReference type="PIRSR" id="PIRSR600823-5"/>
    </source>
</evidence>
<dbReference type="InterPro" id="IPR002016">
    <property type="entry name" value="Haem_peroxidase"/>
</dbReference>
<feature type="disulfide bond" evidence="13">
    <location>
        <begin position="55"/>
        <end position="134"/>
    </location>
</feature>
<feature type="active site" description="Proton acceptor" evidence="9">
    <location>
        <position position="86"/>
    </location>
</feature>
<dbReference type="FunFam" id="1.10.420.10:FF:000001">
    <property type="entry name" value="Peroxidase"/>
    <property type="match status" value="1"/>
</dbReference>
<gene>
    <name evidence="16" type="ORF">KC19_12G023500</name>
</gene>
<dbReference type="SUPFAM" id="SSF48113">
    <property type="entry name" value="Heme-dependent peroxidases"/>
    <property type="match status" value="1"/>
</dbReference>
<feature type="binding site" evidence="10">
    <location>
        <position position="182"/>
    </location>
    <ligand>
        <name>substrate</name>
    </ligand>
</feature>
<feature type="binding site" evidence="11">
    <location>
        <position position="96"/>
    </location>
    <ligand>
        <name>Ca(2+)</name>
        <dbReference type="ChEBI" id="CHEBI:29108"/>
        <label>1</label>
    </ligand>
</feature>
<feature type="chain" id="PRO_5035964764" description="Peroxidase" evidence="14">
    <location>
        <begin position="25"/>
        <end position="344"/>
    </location>
</feature>
<evidence type="ECO:0000256" key="10">
    <source>
        <dbReference type="PIRSR" id="PIRSR600823-2"/>
    </source>
</evidence>
<evidence type="ECO:0000313" key="16">
    <source>
        <dbReference type="EMBL" id="KAG0553591.1"/>
    </source>
</evidence>
<feature type="binding site" evidence="11">
    <location>
        <position position="108"/>
    </location>
    <ligand>
        <name>Ca(2+)</name>
        <dbReference type="ChEBI" id="CHEBI:29108"/>
        <label>1</label>
    </ligand>
</feature>
<keyword evidence="5 11" id="KW-0479">Metal-binding</keyword>
<keyword evidence="3 14" id="KW-0575">Peroxidase</keyword>
<evidence type="ECO:0000256" key="9">
    <source>
        <dbReference type="PIRSR" id="PIRSR600823-1"/>
    </source>
</evidence>
<dbReference type="EMBL" id="CM026433">
    <property type="protein sequence ID" value="KAG0553591.1"/>
    <property type="molecule type" value="Genomic_DNA"/>
</dbReference>
<dbReference type="InterPro" id="IPR000823">
    <property type="entry name" value="Peroxidase_pln"/>
</dbReference>
<comment type="catalytic activity">
    <reaction evidence="1 14">
        <text>2 a phenolic donor + H2O2 = 2 a phenolic radical donor + 2 H2O</text>
        <dbReference type="Rhea" id="RHEA:56136"/>
        <dbReference type="ChEBI" id="CHEBI:15377"/>
        <dbReference type="ChEBI" id="CHEBI:16240"/>
        <dbReference type="ChEBI" id="CHEBI:139520"/>
        <dbReference type="ChEBI" id="CHEBI:139521"/>
        <dbReference type="EC" id="1.11.1.7"/>
    </reaction>
</comment>
<feature type="disulfide bond" evidence="13">
    <location>
        <begin position="88"/>
        <end position="93"/>
    </location>
</feature>
<evidence type="ECO:0000256" key="12">
    <source>
        <dbReference type="PIRSR" id="PIRSR600823-4"/>
    </source>
</evidence>
<feature type="binding site" evidence="11">
    <location>
        <position position="272"/>
    </location>
    <ligand>
        <name>Ca(2+)</name>
        <dbReference type="ChEBI" id="CHEBI:29108"/>
        <label>2</label>
    </ligand>
</feature>
<keyword evidence="6 14" id="KW-0560">Oxidoreductase</keyword>
<keyword evidence="4 14" id="KW-0349">Heme</keyword>
<dbReference type="Pfam" id="PF00141">
    <property type="entry name" value="peroxidase"/>
    <property type="match status" value="1"/>
</dbReference>
<keyword evidence="8 13" id="KW-1015">Disulfide bond</keyword>